<protein>
    <submittedName>
        <fullName evidence="1">Uncharacterized protein</fullName>
    </submittedName>
</protein>
<evidence type="ECO:0000313" key="2">
    <source>
        <dbReference type="Proteomes" id="UP000054630"/>
    </source>
</evidence>
<organism evidence="1 2">
    <name type="scientific">Trichinella nelsoni</name>
    <dbReference type="NCBI Taxonomy" id="6336"/>
    <lineage>
        <taxon>Eukaryota</taxon>
        <taxon>Metazoa</taxon>
        <taxon>Ecdysozoa</taxon>
        <taxon>Nematoda</taxon>
        <taxon>Enoplea</taxon>
        <taxon>Dorylaimia</taxon>
        <taxon>Trichinellida</taxon>
        <taxon>Trichinellidae</taxon>
        <taxon>Trichinella</taxon>
    </lineage>
</organism>
<sequence>MEISAASVEVIGLAMVRLCRAPCSSEKPTTLKDGYMVRMIILNHWDSTQNLKTPAVQHFYRNLQTV</sequence>
<dbReference type="EMBL" id="JYDL01000143">
    <property type="protein sequence ID" value="KRX14983.1"/>
    <property type="molecule type" value="Genomic_DNA"/>
</dbReference>
<keyword evidence="2" id="KW-1185">Reference proteome</keyword>
<dbReference type="AlphaFoldDB" id="A0A0V0RKQ6"/>
<reference evidence="1 2" key="1">
    <citation type="submission" date="2015-01" db="EMBL/GenBank/DDBJ databases">
        <title>Evolution of Trichinella species and genotypes.</title>
        <authorList>
            <person name="Korhonen P.K."/>
            <person name="Edoardo P."/>
            <person name="Giuseppe L.R."/>
            <person name="Gasser R.B."/>
        </authorList>
    </citation>
    <scope>NUCLEOTIDE SEQUENCE [LARGE SCALE GENOMIC DNA]</scope>
    <source>
        <strain evidence="1">ISS37</strain>
    </source>
</reference>
<comment type="caution">
    <text evidence="1">The sequence shown here is derived from an EMBL/GenBank/DDBJ whole genome shotgun (WGS) entry which is preliminary data.</text>
</comment>
<dbReference type="OrthoDB" id="10281969at2759"/>
<proteinExistence type="predicted"/>
<accession>A0A0V0RKQ6</accession>
<name>A0A0V0RKQ6_9BILA</name>
<evidence type="ECO:0000313" key="1">
    <source>
        <dbReference type="EMBL" id="KRX14983.1"/>
    </source>
</evidence>
<dbReference type="Proteomes" id="UP000054630">
    <property type="component" value="Unassembled WGS sequence"/>
</dbReference>
<gene>
    <name evidence="1" type="ORF">T07_12010</name>
</gene>